<dbReference type="Proteomes" id="UP000256718">
    <property type="component" value="Unassembled WGS sequence"/>
</dbReference>
<gene>
    <name evidence="1" type="ORF">C4618_00960</name>
    <name evidence="2" type="ORF">NCTC8181_01211</name>
</gene>
<proteinExistence type="predicted"/>
<reference evidence="2 3" key="2">
    <citation type="submission" date="2018-06" db="EMBL/GenBank/DDBJ databases">
        <authorList>
            <consortium name="Pathogen Informatics"/>
            <person name="Doyle S."/>
        </authorList>
    </citation>
    <scope>NUCLEOTIDE SEQUENCE [LARGE SCALE GENOMIC DNA]</scope>
    <source>
        <strain evidence="2 3">NCTC8181</strain>
    </source>
</reference>
<evidence type="ECO:0000313" key="1">
    <source>
        <dbReference type="EMBL" id="RDY91323.1"/>
    </source>
</evidence>
<dbReference type="GO" id="GO:0006355">
    <property type="term" value="P:regulation of DNA-templated transcription"/>
    <property type="evidence" value="ECO:0007669"/>
    <property type="project" value="InterPro"/>
</dbReference>
<protein>
    <submittedName>
        <fullName evidence="2">DNA-damage-inducible protein J</fullName>
    </submittedName>
</protein>
<organism evidence="2 3">
    <name type="scientific">Streptococcus agalactiae</name>
    <dbReference type="NCBI Taxonomy" id="1311"/>
    <lineage>
        <taxon>Bacteria</taxon>
        <taxon>Bacillati</taxon>
        <taxon>Bacillota</taxon>
        <taxon>Bacilli</taxon>
        <taxon>Lactobacillales</taxon>
        <taxon>Streptococcaceae</taxon>
        <taxon>Streptococcus</taxon>
    </lineage>
</organism>
<evidence type="ECO:0000313" key="3">
    <source>
        <dbReference type="Proteomes" id="UP000250200"/>
    </source>
</evidence>
<reference evidence="1 4" key="1">
    <citation type="journal article" date="2018" name="Emerg. Microbes Infect.">
        <title>Phenotypic and molecular analysis of nontypeable Group B streptococci: identification of cps2a and hybrid cps2a/cps5 Group B streptococcal capsule gene clusters.</title>
        <authorList>
            <person name="Alhhazmi A."/>
            <person name="Tyrrell G.J."/>
        </authorList>
    </citation>
    <scope>NUCLEOTIDE SEQUENCE [LARGE SCALE GENOMIC DNA]</scope>
    <source>
        <strain evidence="1 4">PLGBS17</strain>
    </source>
</reference>
<sequence>MHALEKNTQVNFKTNSDLLEKAKAIIAAQNLDMTASFNLFLENIVQNKALPFETDTDKERAELLAGLRAEIAKSFDDLEHGRVYNASEVRANLGI</sequence>
<evidence type="ECO:0000313" key="2">
    <source>
        <dbReference type="EMBL" id="SQA18167.1"/>
    </source>
</evidence>
<dbReference type="Pfam" id="PF04221">
    <property type="entry name" value="RelB"/>
    <property type="match status" value="1"/>
</dbReference>
<dbReference type="Proteomes" id="UP000250200">
    <property type="component" value="Unassembled WGS sequence"/>
</dbReference>
<name>A0A076YVN5_STRAG</name>
<dbReference type="AlphaFoldDB" id="A0A076YVN5"/>
<dbReference type="InterPro" id="IPR013321">
    <property type="entry name" value="Arc_rbn_hlx_hlx"/>
</dbReference>
<dbReference type="InterPro" id="IPR007337">
    <property type="entry name" value="RelB/DinJ"/>
</dbReference>
<accession>A0A076YVN5</accession>
<evidence type="ECO:0000313" key="4">
    <source>
        <dbReference type="Proteomes" id="UP000256718"/>
    </source>
</evidence>
<dbReference type="RefSeq" id="WP_000543070.1">
    <property type="nucleotide sequence ID" value="NZ_CAXOLC010000008.1"/>
</dbReference>
<dbReference type="EMBL" id="UAVB01000001">
    <property type="protein sequence ID" value="SQA18167.1"/>
    <property type="molecule type" value="Genomic_DNA"/>
</dbReference>
<comment type="caution">
    <text evidence="2">The sequence shown here is derived from an EMBL/GenBank/DDBJ whole genome shotgun (WGS) entry which is preliminary data.</text>
</comment>
<dbReference type="EMBL" id="QHGZ01000027">
    <property type="protein sequence ID" value="RDY91323.1"/>
    <property type="molecule type" value="Genomic_DNA"/>
</dbReference>
<dbReference type="Gene3D" id="1.10.1220.10">
    <property type="entry name" value="Met repressor-like"/>
    <property type="match status" value="1"/>
</dbReference>